<dbReference type="EMBL" id="CP036259">
    <property type="protein sequence ID" value="QDR79751.1"/>
    <property type="molecule type" value="Genomic_DNA"/>
</dbReference>
<protein>
    <recommendedName>
        <fullName evidence="3">FlgN protein</fullName>
    </recommendedName>
</protein>
<evidence type="ECO:0000313" key="2">
    <source>
        <dbReference type="Proteomes" id="UP000320776"/>
    </source>
</evidence>
<gene>
    <name evidence="1" type="ORF">SPTER_10460</name>
</gene>
<sequence length="138" mass="15744">MLYRDSKELLGRKLTIIRKLNTNTATQSRFVRRRELRGLNRLLRERAVLIDELVTVNAKLQGDKHCQYSAELQAMAAAIEKEQKAALTACDQVLREALVEHRQIAAELNNIKVLRQAKGRYLQQWTVMAAGANFNARG</sequence>
<organism evidence="1 2">
    <name type="scientific">Sporomusa termitida</name>
    <dbReference type="NCBI Taxonomy" id="2377"/>
    <lineage>
        <taxon>Bacteria</taxon>
        <taxon>Bacillati</taxon>
        <taxon>Bacillota</taxon>
        <taxon>Negativicutes</taxon>
        <taxon>Selenomonadales</taxon>
        <taxon>Sporomusaceae</taxon>
        <taxon>Sporomusa</taxon>
    </lineage>
</organism>
<proteinExistence type="predicted"/>
<evidence type="ECO:0008006" key="3">
    <source>
        <dbReference type="Google" id="ProtNLM"/>
    </source>
</evidence>
<dbReference type="KEGG" id="sted:SPTER_10460"/>
<accession>A0A517DQX5</accession>
<dbReference type="AlphaFoldDB" id="A0A517DQX5"/>
<keyword evidence="2" id="KW-1185">Reference proteome</keyword>
<name>A0A517DQX5_9FIRM</name>
<reference evidence="1 2" key="1">
    <citation type="submission" date="2019-02" db="EMBL/GenBank/DDBJ databases">
        <title>Closed genome of Sporomusa termitida DSM 4440.</title>
        <authorList>
            <person name="Poehlein A."/>
            <person name="Daniel R."/>
        </authorList>
    </citation>
    <scope>NUCLEOTIDE SEQUENCE [LARGE SCALE GENOMIC DNA]</scope>
    <source>
        <strain evidence="1 2">DSM 4440</strain>
    </source>
</reference>
<dbReference type="RefSeq" id="WP_144349352.1">
    <property type="nucleotide sequence ID" value="NZ_CP036259.1"/>
</dbReference>
<dbReference type="Proteomes" id="UP000320776">
    <property type="component" value="Chromosome"/>
</dbReference>
<evidence type="ECO:0000313" key="1">
    <source>
        <dbReference type="EMBL" id="QDR79751.1"/>
    </source>
</evidence>